<dbReference type="Gene3D" id="2.170.130.10">
    <property type="entry name" value="TonB-dependent receptor, plug domain"/>
    <property type="match status" value="1"/>
</dbReference>
<evidence type="ECO:0000313" key="18">
    <source>
        <dbReference type="Proteomes" id="UP000298693"/>
    </source>
</evidence>
<protein>
    <submittedName>
        <fullName evidence="17">TonB-dependent hemoglobin/transferrin/lactoferrin family receptor</fullName>
    </submittedName>
</protein>
<dbReference type="PROSITE" id="PS52016">
    <property type="entry name" value="TONB_DEPENDENT_REC_3"/>
    <property type="match status" value="1"/>
</dbReference>
<feature type="region of interest" description="Disordered" evidence="13">
    <location>
        <begin position="43"/>
        <end position="62"/>
    </location>
</feature>
<comment type="similarity">
    <text evidence="2 11 12">Belongs to the TonB-dependent receptor family.</text>
</comment>
<sequence>MIEPPVSHRPPLRPSRSRLRAALWLSASALTLLAPTAQAQQQTQQAAGQTATQTAQATTAPPPTILDAVTVYGERGMRSVGENTGTVSVIPDYELEKRGVHRLQDLPRYEPGVTVSNSPSRAGAGGFTIRGISNNRILMQVDGTRLPESPASAAPSAGYNRDVVDLDSVKQVEIVRGPASALYGSDALGGVVTYVTKDPADYLRPGRDSFVSLKTTYDSVDSSLSETGTGVLRSGDFSLLGIYTRRDGEEYKSKDKAYRNPQDYEGNNGLAKLVWDHGPDKVTLTGEYFHRSTDTTLRNDVGGSASYIFSMVPMRMTRGAFTGSTADDTATRWRVSLEHSHDAPIGFIDHIDWRLYGTQFDREEKRTRNARVATSTSPLFTAGTGLRESTSNESKQTIVGAAVNLRSDTQLFGLRNSISYGFGVDSIRTERMRDVTLTNLATGATAKSYNGDTYPSRTFPNTDTLMASAYVQDEITIDRLRLVPALRLDYYRMDPDKDAAYFAARPSTQPEKLDKLALSPKFGATYDLTKEYALFGQYAHGFRAPPYDDANLGFSNPTYGYEVLPNADLKPESSDGVEAGLRGKFSDGSSFQVSSFYNRYSDFILQKAVGTGAGGILRYQAQNVSKVEIFGAEGKGEWRFRPGWALFGAAAFARGFDIDAGTAIDEVAPFTVNAGLSYTAADDFWGAQVAATHVMAKKADDVSNPTSLKAPAYTTVDLAAYVNPTENISLGTSVNNLFNQGYYNYVNVVGVSETSADRRRYLEAGRSFLVHATLKW</sequence>
<name>A0A4D8RG91_AZOBR</name>
<dbReference type="SUPFAM" id="SSF56935">
    <property type="entry name" value="Porins"/>
    <property type="match status" value="1"/>
</dbReference>
<dbReference type="Pfam" id="PF00593">
    <property type="entry name" value="TonB_dep_Rec_b-barrel"/>
    <property type="match status" value="1"/>
</dbReference>
<feature type="compositionally biased region" description="Low complexity" evidence="13">
    <location>
        <begin position="43"/>
        <end position="59"/>
    </location>
</feature>
<dbReference type="GO" id="GO:0044718">
    <property type="term" value="P:siderophore transmembrane transport"/>
    <property type="evidence" value="ECO:0007669"/>
    <property type="project" value="TreeGrafter"/>
</dbReference>
<feature type="chain" id="PRO_5020980723" evidence="14">
    <location>
        <begin position="40"/>
        <end position="776"/>
    </location>
</feature>
<organism evidence="17 18">
    <name type="scientific">Azospirillum brasilense</name>
    <dbReference type="NCBI Taxonomy" id="192"/>
    <lineage>
        <taxon>Bacteria</taxon>
        <taxon>Pseudomonadati</taxon>
        <taxon>Pseudomonadota</taxon>
        <taxon>Alphaproteobacteria</taxon>
        <taxon>Rhodospirillales</taxon>
        <taxon>Azospirillaceae</taxon>
        <taxon>Azospirillum</taxon>
    </lineage>
</organism>
<evidence type="ECO:0000256" key="9">
    <source>
        <dbReference type="ARBA" id="ARBA00023170"/>
    </source>
</evidence>
<dbReference type="InterPro" id="IPR012910">
    <property type="entry name" value="Plug_dom"/>
</dbReference>
<keyword evidence="6 14" id="KW-0732">Signal</keyword>
<evidence type="ECO:0000256" key="2">
    <source>
        <dbReference type="ARBA" id="ARBA00009810"/>
    </source>
</evidence>
<dbReference type="PANTHER" id="PTHR30069:SF29">
    <property type="entry name" value="HEMOGLOBIN AND HEMOGLOBIN-HAPTOGLOBIN-BINDING PROTEIN 1-RELATED"/>
    <property type="match status" value="1"/>
</dbReference>
<dbReference type="Proteomes" id="UP000298693">
    <property type="component" value="Plasmid p3"/>
</dbReference>
<evidence type="ECO:0000256" key="10">
    <source>
        <dbReference type="ARBA" id="ARBA00023237"/>
    </source>
</evidence>
<dbReference type="InterPro" id="IPR036942">
    <property type="entry name" value="Beta-barrel_TonB_sf"/>
</dbReference>
<dbReference type="PANTHER" id="PTHR30069">
    <property type="entry name" value="TONB-DEPENDENT OUTER MEMBRANE RECEPTOR"/>
    <property type="match status" value="1"/>
</dbReference>
<dbReference type="Pfam" id="PF07715">
    <property type="entry name" value="Plug"/>
    <property type="match status" value="1"/>
</dbReference>
<dbReference type="NCBIfam" id="TIGR01786">
    <property type="entry name" value="TonB-hemlactrns"/>
    <property type="match status" value="1"/>
</dbReference>
<evidence type="ECO:0000256" key="5">
    <source>
        <dbReference type="ARBA" id="ARBA00022692"/>
    </source>
</evidence>
<keyword evidence="17" id="KW-0614">Plasmid</keyword>
<dbReference type="GO" id="GO:0015344">
    <property type="term" value="F:siderophore uptake transmembrane transporter activity"/>
    <property type="evidence" value="ECO:0007669"/>
    <property type="project" value="TreeGrafter"/>
</dbReference>
<evidence type="ECO:0000256" key="11">
    <source>
        <dbReference type="PROSITE-ProRule" id="PRU01360"/>
    </source>
</evidence>
<keyword evidence="3 11" id="KW-0813">Transport</keyword>
<geneLocation type="plasmid" evidence="17">
    <name>p3</name>
</geneLocation>
<keyword evidence="4 11" id="KW-1134">Transmembrane beta strand</keyword>
<evidence type="ECO:0000256" key="8">
    <source>
        <dbReference type="ARBA" id="ARBA00023136"/>
    </source>
</evidence>
<evidence type="ECO:0000256" key="13">
    <source>
        <dbReference type="SAM" id="MobiDB-lite"/>
    </source>
</evidence>
<dbReference type="InterPro" id="IPR000531">
    <property type="entry name" value="Beta-barrel_TonB"/>
</dbReference>
<evidence type="ECO:0000256" key="1">
    <source>
        <dbReference type="ARBA" id="ARBA00004571"/>
    </source>
</evidence>
<dbReference type="InterPro" id="IPR010949">
    <property type="entry name" value="TonB_Hb/transfer/lactofer_rcpt"/>
</dbReference>
<dbReference type="RefSeq" id="WP_137143418.1">
    <property type="nucleotide sequence ID" value="NZ_CP032349.1"/>
</dbReference>
<evidence type="ECO:0000259" key="15">
    <source>
        <dbReference type="Pfam" id="PF00593"/>
    </source>
</evidence>
<dbReference type="AlphaFoldDB" id="A0A4D8RG91"/>
<keyword evidence="10 11" id="KW-0998">Cell outer membrane</keyword>
<keyword evidence="5 11" id="KW-0812">Transmembrane</keyword>
<keyword evidence="7 12" id="KW-0798">TonB box</keyword>
<evidence type="ECO:0000256" key="3">
    <source>
        <dbReference type="ARBA" id="ARBA00022448"/>
    </source>
</evidence>
<dbReference type="Gene3D" id="2.40.170.20">
    <property type="entry name" value="TonB-dependent receptor, beta-barrel domain"/>
    <property type="match status" value="1"/>
</dbReference>
<dbReference type="InterPro" id="IPR039426">
    <property type="entry name" value="TonB-dep_rcpt-like"/>
</dbReference>
<comment type="subcellular location">
    <subcellularLocation>
        <location evidence="1 11">Cell outer membrane</location>
        <topology evidence="1 11">Multi-pass membrane protein</topology>
    </subcellularLocation>
</comment>
<evidence type="ECO:0000313" key="17">
    <source>
        <dbReference type="EMBL" id="QCO19596.1"/>
    </source>
</evidence>
<keyword evidence="8 11" id="KW-0472">Membrane</keyword>
<dbReference type="InterPro" id="IPR037066">
    <property type="entry name" value="Plug_dom_sf"/>
</dbReference>
<proteinExistence type="inferred from homology"/>
<dbReference type="NCBIfam" id="TIGR01785">
    <property type="entry name" value="TonB-hemin"/>
    <property type="match status" value="1"/>
</dbReference>
<evidence type="ECO:0000256" key="6">
    <source>
        <dbReference type="ARBA" id="ARBA00022729"/>
    </source>
</evidence>
<dbReference type="CDD" id="cd01347">
    <property type="entry name" value="ligand_gated_channel"/>
    <property type="match status" value="1"/>
</dbReference>
<gene>
    <name evidence="17" type="ORF">D3869_30680</name>
</gene>
<dbReference type="GO" id="GO:0015232">
    <property type="term" value="F:heme transmembrane transporter activity"/>
    <property type="evidence" value="ECO:0007669"/>
    <property type="project" value="InterPro"/>
</dbReference>
<dbReference type="InterPro" id="IPR011276">
    <property type="entry name" value="TonB_haem/Hb_rcpt"/>
</dbReference>
<evidence type="ECO:0000256" key="7">
    <source>
        <dbReference type="ARBA" id="ARBA00023077"/>
    </source>
</evidence>
<accession>A0A4D8RG91</accession>
<feature type="domain" description="TonB-dependent receptor plug" evidence="16">
    <location>
        <begin position="82"/>
        <end position="191"/>
    </location>
</feature>
<dbReference type="EMBL" id="CP032349">
    <property type="protein sequence ID" value="QCO19596.1"/>
    <property type="molecule type" value="Genomic_DNA"/>
</dbReference>
<keyword evidence="9 17" id="KW-0675">Receptor</keyword>
<feature type="signal peptide" evidence="14">
    <location>
        <begin position="1"/>
        <end position="39"/>
    </location>
</feature>
<evidence type="ECO:0000259" key="16">
    <source>
        <dbReference type="Pfam" id="PF07715"/>
    </source>
</evidence>
<feature type="domain" description="TonB-dependent receptor-like beta-barrel" evidence="15">
    <location>
        <begin position="317"/>
        <end position="737"/>
    </location>
</feature>
<evidence type="ECO:0000256" key="12">
    <source>
        <dbReference type="RuleBase" id="RU003357"/>
    </source>
</evidence>
<reference evidence="17 18" key="1">
    <citation type="submission" date="2018-09" db="EMBL/GenBank/DDBJ databases">
        <title>Whole genome based analysis of evolution and adaptive divergence in Indian and Brazilian strains of Azospirillum brasilense.</title>
        <authorList>
            <person name="Singh C."/>
            <person name="Tripathi A.K."/>
        </authorList>
    </citation>
    <scope>NUCLEOTIDE SEQUENCE [LARGE SCALE GENOMIC DNA]</scope>
    <source>
        <strain evidence="17 18">MTCC4039</strain>
        <plasmid evidence="17 18">p3</plasmid>
    </source>
</reference>
<evidence type="ECO:0000256" key="4">
    <source>
        <dbReference type="ARBA" id="ARBA00022452"/>
    </source>
</evidence>
<evidence type="ECO:0000256" key="14">
    <source>
        <dbReference type="SAM" id="SignalP"/>
    </source>
</evidence>
<dbReference type="GO" id="GO:0009279">
    <property type="term" value="C:cell outer membrane"/>
    <property type="evidence" value="ECO:0007669"/>
    <property type="project" value="UniProtKB-SubCell"/>
</dbReference>